<dbReference type="EMBL" id="NVUS01000018">
    <property type="protein sequence ID" value="PCI98950.1"/>
    <property type="molecule type" value="Genomic_DNA"/>
</dbReference>
<evidence type="ECO:0000313" key="1">
    <source>
        <dbReference type="EMBL" id="PCI98950.1"/>
    </source>
</evidence>
<reference evidence="1" key="2">
    <citation type="journal article" date="2018" name="ISME J.">
        <title>A dynamic microbial community with high functional redundancy inhabits the cold, oxic subseafloor aquifer.</title>
        <authorList>
            <person name="Tully B.J."/>
            <person name="Wheat C.G."/>
            <person name="Glazer B.T."/>
            <person name="Huber J.A."/>
        </authorList>
    </citation>
    <scope>NUCLEOTIDE SEQUENCE</scope>
    <source>
        <strain evidence="1">NORP83</strain>
    </source>
</reference>
<sequence>MAIIEKAISVNFFKIFTIAIFTFAAGAAQAERIENEIAVFSALEKVTAIIQTIEIPINETVKFGIFEVTPRVCYSRSATERPQTTSFIEIDEVSTDETERKRIFTGWMFASSPGLHAVEHPVYDIWLTDCKRAASE</sequence>
<comment type="caution">
    <text evidence="1">The sequence shown here is derived from an EMBL/GenBank/DDBJ whole genome shotgun (WGS) entry which is preliminary data.</text>
</comment>
<evidence type="ECO:0008006" key="2">
    <source>
        <dbReference type="Google" id="ProtNLM"/>
    </source>
</evidence>
<protein>
    <recommendedName>
        <fullName evidence="2">Glycosyl hydrolase family 5</fullName>
    </recommendedName>
</protein>
<organism evidence="1">
    <name type="scientific">OCS116 cluster bacterium</name>
    <dbReference type="NCBI Taxonomy" id="2030921"/>
    <lineage>
        <taxon>Bacteria</taxon>
        <taxon>Pseudomonadati</taxon>
        <taxon>Pseudomonadota</taxon>
        <taxon>Alphaproteobacteria</taxon>
        <taxon>OCS116 cluster</taxon>
    </lineage>
</organism>
<gene>
    <name evidence="1" type="ORF">COB13_12745</name>
</gene>
<dbReference type="Pfam" id="PF09923">
    <property type="entry name" value="DUF2155"/>
    <property type="match status" value="1"/>
</dbReference>
<dbReference type="AlphaFoldDB" id="A0A2A4YWE1"/>
<accession>A0A2A4YWE1</accession>
<name>A0A2A4YWE1_9PROT</name>
<dbReference type="InterPro" id="IPR019225">
    <property type="entry name" value="DUF2155"/>
</dbReference>
<proteinExistence type="predicted"/>
<reference key="1">
    <citation type="submission" date="2017-08" db="EMBL/GenBank/DDBJ databases">
        <title>A dynamic microbial community with high functional redundancy inhabits the cold, oxic subseafloor aquifer.</title>
        <authorList>
            <person name="Tully B.J."/>
            <person name="Wheat C.G."/>
            <person name="Glazer B.T."/>
            <person name="Huber J.A."/>
        </authorList>
    </citation>
    <scope>NUCLEOTIDE SEQUENCE [LARGE SCALE GENOMIC DNA]</scope>
</reference>